<keyword evidence="7" id="KW-0411">Iron-sulfur</keyword>
<reference evidence="10 11" key="1">
    <citation type="submission" date="2023-04" db="EMBL/GenBank/DDBJ databases">
        <title>Genome of Basidiobolus ranarum AG-B5.</title>
        <authorList>
            <person name="Stajich J.E."/>
            <person name="Carter-House D."/>
            <person name="Gryganskyi A."/>
        </authorList>
    </citation>
    <scope>NUCLEOTIDE SEQUENCE [LARGE SCALE GENOMIC DNA]</scope>
    <source>
        <strain evidence="10 11">AG-B5</strain>
    </source>
</reference>
<evidence type="ECO:0000313" key="11">
    <source>
        <dbReference type="Proteomes" id="UP001479436"/>
    </source>
</evidence>
<dbReference type="PROSITE" id="PS01305">
    <property type="entry name" value="MOAA_NIFB_PQQE"/>
    <property type="match status" value="1"/>
</dbReference>
<comment type="cofactor">
    <cofactor evidence="1">
        <name>[4Fe-4S] cluster</name>
        <dbReference type="ChEBI" id="CHEBI:49883"/>
    </cofactor>
</comment>
<dbReference type="CDD" id="cd01335">
    <property type="entry name" value="Radical_SAM"/>
    <property type="match status" value="1"/>
</dbReference>
<dbReference type="SFLD" id="SFLDG01067">
    <property type="entry name" value="SPASM/twitch_domain_containing"/>
    <property type="match status" value="1"/>
</dbReference>
<evidence type="ECO:0000259" key="9">
    <source>
        <dbReference type="PROSITE" id="PS51918"/>
    </source>
</evidence>
<comment type="pathway">
    <text evidence="2">Cofactor biosynthesis; molybdopterin biosynthesis.</text>
</comment>
<keyword evidence="3" id="KW-0004">4Fe-4S</keyword>
<dbReference type="PANTHER" id="PTHR22960:SF0">
    <property type="entry name" value="MOLYBDENUM COFACTOR BIOSYNTHESIS PROTEIN 1"/>
    <property type="match status" value="1"/>
</dbReference>
<dbReference type="InterPro" id="IPR007197">
    <property type="entry name" value="rSAM"/>
</dbReference>
<evidence type="ECO:0000256" key="7">
    <source>
        <dbReference type="ARBA" id="ARBA00023014"/>
    </source>
</evidence>
<evidence type="ECO:0000256" key="3">
    <source>
        <dbReference type="ARBA" id="ARBA00022485"/>
    </source>
</evidence>
<dbReference type="InterPro" id="IPR000385">
    <property type="entry name" value="MoaA_NifB_PqqE_Fe-S-bd_CS"/>
</dbReference>
<keyword evidence="4" id="KW-0949">S-adenosyl-L-methionine</keyword>
<dbReference type="Gene3D" id="3.20.20.70">
    <property type="entry name" value="Aldolase class I"/>
    <property type="match status" value="1"/>
</dbReference>
<keyword evidence="8" id="KW-0501">Molybdenum cofactor biosynthesis</keyword>
<protein>
    <recommendedName>
        <fullName evidence="9">Radical SAM core domain-containing protein</fullName>
    </recommendedName>
</protein>
<comment type="caution">
    <text evidence="10">The sequence shown here is derived from an EMBL/GenBank/DDBJ whole genome shotgun (WGS) entry which is preliminary data.</text>
</comment>
<dbReference type="Proteomes" id="UP001479436">
    <property type="component" value="Unassembled WGS sequence"/>
</dbReference>
<dbReference type="EMBL" id="JASJQH010000269">
    <property type="protein sequence ID" value="KAK9765427.1"/>
    <property type="molecule type" value="Genomic_DNA"/>
</dbReference>
<evidence type="ECO:0000256" key="6">
    <source>
        <dbReference type="ARBA" id="ARBA00023004"/>
    </source>
</evidence>
<evidence type="ECO:0000256" key="5">
    <source>
        <dbReference type="ARBA" id="ARBA00022723"/>
    </source>
</evidence>
<organism evidence="10 11">
    <name type="scientific">Basidiobolus ranarum</name>
    <dbReference type="NCBI Taxonomy" id="34480"/>
    <lineage>
        <taxon>Eukaryota</taxon>
        <taxon>Fungi</taxon>
        <taxon>Fungi incertae sedis</taxon>
        <taxon>Zoopagomycota</taxon>
        <taxon>Entomophthoromycotina</taxon>
        <taxon>Basidiobolomycetes</taxon>
        <taxon>Basidiobolales</taxon>
        <taxon>Basidiobolaceae</taxon>
        <taxon>Basidiobolus</taxon>
    </lineage>
</organism>
<evidence type="ECO:0000256" key="1">
    <source>
        <dbReference type="ARBA" id="ARBA00001966"/>
    </source>
</evidence>
<keyword evidence="11" id="KW-1185">Reference proteome</keyword>
<dbReference type="InterPro" id="IPR013785">
    <property type="entry name" value="Aldolase_TIM"/>
</dbReference>
<keyword evidence="6" id="KW-0408">Iron</keyword>
<evidence type="ECO:0000256" key="2">
    <source>
        <dbReference type="ARBA" id="ARBA00005046"/>
    </source>
</evidence>
<evidence type="ECO:0000256" key="4">
    <source>
        <dbReference type="ARBA" id="ARBA00022691"/>
    </source>
</evidence>
<name>A0ABR2WV95_9FUNG</name>
<dbReference type="InterPro" id="IPR050105">
    <property type="entry name" value="MoCo_biosynth_MoaA/MoaC"/>
</dbReference>
<feature type="domain" description="Radical SAM core" evidence="9">
    <location>
        <begin position="71"/>
        <end position="236"/>
    </location>
</feature>
<dbReference type="PANTHER" id="PTHR22960">
    <property type="entry name" value="MOLYBDOPTERIN COFACTOR SYNTHESIS PROTEIN A"/>
    <property type="match status" value="1"/>
</dbReference>
<dbReference type="InterPro" id="IPR058240">
    <property type="entry name" value="rSAM_sf"/>
</dbReference>
<accession>A0ABR2WV95</accession>
<dbReference type="SUPFAM" id="SSF102114">
    <property type="entry name" value="Radical SAM enzymes"/>
    <property type="match status" value="1"/>
</dbReference>
<dbReference type="Pfam" id="PF04055">
    <property type="entry name" value="Radical_SAM"/>
    <property type="match status" value="1"/>
</dbReference>
<dbReference type="SFLD" id="SFLDS00029">
    <property type="entry name" value="Radical_SAM"/>
    <property type="match status" value="1"/>
</dbReference>
<keyword evidence="5" id="KW-0479">Metal-binding</keyword>
<evidence type="ECO:0000256" key="8">
    <source>
        <dbReference type="ARBA" id="ARBA00023150"/>
    </source>
</evidence>
<gene>
    <name evidence="10" type="ORF">K7432_006244</name>
</gene>
<sequence>MKAFLRSSLLPRAGSRVMLSRYNWLHTSALSNNKVQSAVVLNGSESIRLRVQSKIAAMDAENPYSPVLMDRYERHHDYLRISITEKCNLRCLYCMPAEGIDLQPSEKMLTTEEILRLARLFVDQGVTKIRLTGGEPTVRKDVVELVQELGKLRERGLRTIAMTTNGIAVKRKLPEMVKHGLNALNFSLDTLDKFQFELMTRRKGHERVLESIQQAVDLGVHPVKINNVVMRGVNDH</sequence>
<dbReference type="SFLD" id="SFLDG01386">
    <property type="entry name" value="main_SPASM_domain-containing"/>
    <property type="match status" value="1"/>
</dbReference>
<proteinExistence type="predicted"/>
<evidence type="ECO:0000313" key="10">
    <source>
        <dbReference type="EMBL" id="KAK9765427.1"/>
    </source>
</evidence>
<dbReference type="PROSITE" id="PS51918">
    <property type="entry name" value="RADICAL_SAM"/>
    <property type="match status" value="1"/>
</dbReference>